<organism evidence="2 3">
    <name type="scientific">Dactylosporangium salmoneum</name>
    <dbReference type="NCBI Taxonomy" id="53361"/>
    <lineage>
        <taxon>Bacteria</taxon>
        <taxon>Bacillati</taxon>
        <taxon>Actinomycetota</taxon>
        <taxon>Actinomycetes</taxon>
        <taxon>Micromonosporales</taxon>
        <taxon>Micromonosporaceae</taxon>
        <taxon>Dactylosporangium</taxon>
    </lineage>
</organism>
<keyword evidence="3" id="KW-1185">Reference proteome</keyword>
<reference evidence="3" key="1">
    <citation type="journal article" date="2019" name="Int. J. Syst. Evol. Microbiol.">
        <title>The Global Catalogue of Microorganisms (GCM) 10K type strain sequencing project: providing services to taxonomists for standard genome sequencing and annotation.</title>
        <authorList>
            <consortium name="The Broad Institute Genomics Platform"/>
            <consortium name="The Broad Institute Genome Sequencing Center for Infectious Disease"/>
            <person name="Wu L."/>
            <person name="Ma J."/>
        </authorList>
    </citation>
    <scope>NUCLEOTIDE SEQUENCE [LARGE SCALE GENOMIC DNA]</scope>
    <source>
        <strain evidence="3">JCM 3272</strain>
    </source>
</reference>
<evidence type="ECO:0000313" key="2">
    <source>
        <dbReference type="EMBL" id="GAA2340172.1"/>
    </source>
</evidence>
<dbReference type="EMBL" id="BAAARV010000019">
    <property type="protein sequence ID" value="GAA2340172.1"/>
    <property type="molecule type" value="Genomic_DNA"/>
</dbReference>
<comment type="caution">
    <text evidence="2">The sequence shown here is derived from an EMBL/GenBank/DDBJ whole genome shotgun (WGS) entry which is preliminary data.</text>
</comment>
<dbReference type="Proteomes" id="UP001501444">
    <property type="component" value="Unassembled WGS sequence"/>
</dbReference>
<gene>
    <name evidence="2" type="ORF">GCM10010170_022910</name>
</gene>
<sequence length="89" mass="9574">MGHDVGKDAGPAAGWDAWPDPPPYQESHRWTRPAPDPSPPLTDAEANGAVTAPPTRSAPVSTVIAVNRRDPTRFKLATEHSSTKTDHVR</sequence>
<accession>A0ABP5SW93</accession>
<feature type="compositionally biased region" description="Basic and acidic residues" evidence="1">
    <location>
        <begin position="67"/>
        <end position="89"/>
    </location>
</feature>
<feature type="region of interest" description="Disordered" evidence="1">
    <location>
        <begin position="1"/>
        <end position="89"/>
    </location>
</feature>
<evidence type="ECO:0000313" key="3">
    <source>
        <dbReference type="Proteomes" id="UP001501444"/>
    </source>
</evidence>
<protein>
    <submittedName>
        <fullName evidence="2">Uncharacterized protein</fullName>
    </submittedName>
</protein>
<evidence type="ECO:0000256" key="1">
    <source>
        <dbReference type="SAM" id="MobiDB-lite"/>
    </source>
</evidence>
<feature type="compositionally biased region" description="Low complexity" evidence="1">
    <location>
        <begin position="8"/>
        <end position="18"/>
    </location>
</feature>
<name>A0ABP5SW93_9ACTN</name>
<proteinExistence type="predicted"/>